<gene>
    <name evidence="6" type="ORF">WM2015_893</name>
</gene>
<keyword evidence="3" id="KW-0862">Zinc</keyword>
<reference evidence="6 7" key="1">
    <citation type="submission" date="2015-07" db="EMBL/GenBank/DDBJ databases">
        <authorList>
            <person name="Noorani M."/>
        </authorList>
    </citation>
    <scope>NUCLEOTIDE SEQUENCE [LARGE SCALE GENOMIC DNA]</scope>
    <source>
        <strain evidence="6 7">KCTC 42284</strain>
    </source>
</reference>
<sequence>MNYSGGCLCGAVRFEVEGDFEHFFLCHCARCRKGSGSSNAANLFARSAALRWLSGESMVAVYELPGSRHGRAFCKACGSPLPTSQDGGSLLVVPAGSLETDLAMRPQGHLFMASRASWDDRLDEVPRFDALPD</sequence>
<dbReference type="PANTHER" id="PTHR33337">
    <property type="entry name" value="GFA DOMAIN-CONTAINING PROTEIN"/>
    <property type="match status" value="1"/>
</dbReference>
<dbReference type="InterPro" id="IPR006913">
    <property type="entry name" value="CENP-V/GFA"/>
</dbReference>
<dbReference type="Pfam" id="PF04828">
    <property type="entry name" value="GFA"/>
    <property type="match status" value="1"/>
</dbReference>
<evidence type="ECO:0000256" key="3">
    <source>
        <dbReference type="ARBA" id="ARBA00022833"/>
    </source>
</evidence>
<dbReference type="STRING" id="1579979.WM2015_893"/>
<organism evidence="6 7">
    <name type="scientific">Wenzhouxiangella marina</name>
    <dbReference type="NCBI Taxonomy" id="1579979"/>
    <lineage>
        <taxon>Bacteria</taxon>
        <taxon>Pseudomonadati</taxon>
        <taxon>Pseudomonadota</taxon>
        <taxon>Gammaproteobacteria</taxon>
        <taxon>Chromatiales</taxon>
        <taxon>Wenzhouxiangellaceae</taxon>
        <taxon>Wenzhouxiangella</taxon>
    </lineage>
</organism>
<dbReference type="SUPFAM" id="SSF51316">
    <property type="entry name" value="Mss4-like"/>
    <property type="match status" value="1"/>
</dbReference>
<evidence type="ECO:0000256" key="2">
    <source>
        <dbReference type="ARBA" id="ARBA00022723"/>
    </source>
</evidence>
<dbReference type="KEGG" id="wma:WM2015_893"/>
<dbReference type="GO" id="GO:0046872">
    <property type="term" value="F:metal ion binding"/>
    <property type="evidence" value="ECO:0007669"/>
    <property type="project" value="UniProtKB-KW"/>
</dbReference>
<protein>
    <submittedName>
        <fullName evidence="6">Glutathione-dependent formaldehyde-activating GFA</fullName>
    </submittedName>
</protein>
<accession>A0A0K0XU89</accession>
<evidence type="ECO:0000256" key="1">
    <source>
        <dbReference type="ARBA" id="ARBA00005495"/>
    </source>
</evidence>
<proteinExistence type="inferred from homology"/>
<keyword evidence="4" id="KW-0456">Lyase</keyword>
<dbReference type="InterPro" id="IPR011057">
    <property type="entry name" value="Mss4-like_sf"/>
</dbReference>
<dbReference type="PANTHER" id="PTHR33337:SF40">
    <property type="entry name" value="CENP-V_GFA DOMAIN-CONTAINING PROTEIN-RELATED"/>
    <property type="match status" value="1"/>
</dbReference>
<keyword evidence="2" id="KW-0479">Metal-binding</keyword>
<dbReference type="Gene3D" id="3.90.1590.10">
    <property type="entry name" value="glutathione-dependent formaldehyde- activating enzyme (gfa)"/>
    <property type="match status" value="1"/>
</dbReference>
<evidence type="ECO:0000313" key="6">
    <source>
        <dbReference type="EMBL" id="AKS41274.1"/>
    </source>
</evidence>
<dbReference type="OrthoDB" id="4188830at2"/>
<dbReference type="AlphaFoldDB" id="A0A0K0XU89"/>
<evidence type="ECO:0000256" key="4">
    <source>
        <dbReference type="ARBA" id="ARBA00023239"/>
    </source>
</evidence>
<dbReference type="GO" id="GO:0016846">
    <property type="term" value="F:carbon-sulfur lyase activity"/>
    <property type="evidence" value="ECO:0007669"/>
    <property type="project" value="InterPro"/>
</dbReference>
<dbReference type="PATRIC" id="fig|1579979.3.peg.915"/>
<dbReference type="RefSeq" id="WP_049724919.1">
    <property type="nucleotide sequence ID" value="NZ_CP012154.1"/>
</dbReference>
<dbReference type="EMBL" id="CP012154">
    <property type="protein sequence ID" value="AKS41274.1"/>
    <property type="molecule type" value="Genomic_DNA"/>
</dbReference>
<dbReference type="Proteomes" id="UP000066624">
    <property type="component" value="Chromosome"/>
</dbReference>
<evidence type="ECO:0000259" key="5">
    <source>
        <dbReference type="PROSITE" id="PS51891"/>
    </source>
</evidence>
<evidence type="ECO:0000313" key="7">
    <source>
        <dbReference type="Proteomes" id="UP000066624"/>
    </source>
</evidence>
<dbReference type="PROSITE" id="PS51891">
    <property type="entry name" value="CENP_V_GFA"/>
    <property type="match status" value="1"/>
</dbReference>
<comment type="similarity">
    <text evidence="1">Belongs to the Gfa family.</text>
</comment>
<feature type="domain" description="CENP-V/GFA" evidence="5">
    <location>
        <begin position="3"/>
        <end position="119"/>
    </location>
</feature>
<keyword evidence="7" id="KW-1185">Reference proteome</keyword>
<name>A0A0K0XU89_9GAMM</name>